<accession>A0A284VIA8</accession>
<dbReference type="PANTHER" id="PTHR46268:SF15">
    <property type="entry name" value="UNIVERSAL STRESS PROTEIN HP_0031"/>
    <property type="match status" value="1"/>
</dbReference>
<sequence length="135" mass="14707">MVNVEILLATDGSQRAKKAERVAFRLSKVYHHRMAALFVVNFMNAHSASEREKAIKQGDKVLNEVAAEGKKLGVEVEKILEIGHTGNTILKVSKALKVHTIVMGSESRNVLIRFLSGSVTGKVLKNAGCTVIVAR</sequence>
<dbReference type="SUPFAM" id="SSF52402">
    <property type="entry name" value="Adenine nucleotide alpha hydrolases-like"/>
    <property type="match status" value="1"/>
</dbReference>
<dbReference type="Pfam" id="PF00582">
    <property type="entry name" value="Usp"/>
    <property type="match status" value="1"/>
</dbReference>
<dbReference type="OrthoDB" id="105697at2157"/>
<dbReference type="AlphaFoldDB" id="A0A284VIA8"/>
<dbReference type="Proteomes" id="UP000218615">
    <property type="component" value="Unassembled WGS sequence"/>
</dbReference>
<dbReference type="CDD" id="cd00293">
    <property type="entry name" value="USP-like"/>
    <property type="match status" value="1"/>
</dbReference>
<reference evidence="4" key="1">
    <citation type="submission" date="2017-06" db="EMBL/GenBank/DDBJ databases">
        <authorList>
            <person name="Cremers G."/>
        </authorList>
    </citation>
    <scope>NUCLEOTIDE SEQUENCE [LARGE SCALE GENOMIC DNA]</scope>
</reference>
<dbReference type="PANTHER" id="PTHR46268">
    <property type="entry name" value="STRESS RESPONSE PROTEIN NHAX"/>
    <property type="match status" value="1"/>
</dbReference>
<dbReference type="RefSeq" id="WP_096203403.1">
    <property type="nucleotide sequence ID" value="NZ_FZMP01000006.1"/>
</dbReference>
<comment type="similarity">
    <text evidence="1">Belongs to the universal stress protein A family.</text>
</comment>
<feature type="domain" description="UspA" evidence="2">
    <location>
        <begin position="6"/>
        <end position="135"/>
    </location>
</feature>
<gene>
    <name evidence="3" type="ORF">MNV_1030016</name>
</gene>
<evidence type="ECO:0000313" key="4">
    <source>
        <dbReference type="Proteomes" id="UP000218615"/>
    </source>
</evidence>
<dbReference type="Gene3D" id="3.40.50.620">
    <property type="entry name" value="HUPs"/>
    <property type="match status" value="1"/>
</dbReference>
<dbReference type="InterPro" id="IPR006015">
    <property type="entry name" value="Universal_stress_UspA"/>
</dbReference>
<dbReference type="InterPro" id="IPR014729">
    <property type="entry name" value="Rossmann-like_a/b/a_fold"/>
</dbReference>
<evidence type="ECO:0000256" key="1">
    <source>
        <dbReference type="ARBA" id="ARBA00008791"/>
    </source>
</evidence>
<keyword evidence="4" id="KW-1185">Reference proteome</keyword>
<proteinExistence type="inferred from homology"/>
<dbReference type="PRINTS" id="PR01438">
    <property type="entry name" value="UNVRSLSTRESS"/>
</dbReference>
<organism evidence="3 4">
    <name type="scientific">Candidatus Methanoperedens nitratireducens</name>
    <dbReference type="NCBI Taxonomy" id="1392998"/>
    <lineage>
        <taxon>Archaea</taxon>
        <taxon>Methanobacteriati</taxon>
        <taxon>Methanobacteriota</taxon>
        <taxon>Stenosarchaea group</taxon>
        <taxon>Methanomicrobia</taxon>
        <taxon>Methanosarcinales</taxon>
        <taxon>ANME-2 cluster</taxon>
        <taxon>Candidatus Methanoperedentaceae</taxon>
        <taxon>Candidatus Methanoperedens</taxon>
    </lineage>
</organism>
<name>A0A284VIA8_9EURY</name>
<evidence type="ECO:0000313" key="3">
    <source>
        <dbReference type="EMBL" id="SNQ58996.1"/>
    </source>
</evidence>
<protein>
    <submittedName>
        <fullName evidence="3">Putative UspA domain protein</fullName>
    </submittedName>
</protein>
<dbReference type="EMBL" id="FZMP01000006">
    <property type="protein sequence ID" value="SNQ58996.1"/>
    <property type="molecule type" value="Genomic_DNA"/>
</dbReference>
<evidence type="ECO:0000259" key="2">
    <source>
        <dbReference type="Pfam" id="PF00582"/>
    </source>
</evidence>
<dbReference type="InterPro" id="IPR006016">
    <property type="entry name" value="UspA"/>
</dbReference>